<dbReference type="AlphaFoldDB" id="A0AA94KQM4"/>
<evidence type="ECO:0000313" key="2">
    <source>
        <dbReference type="Proteomes" id="UP000182314"/>
    </source>
</evidence>
<proteinExistence type="predicted"/>
<gene>
    <name evidence="1" type="ORF">SAMN05216286_3000</name>
</gene>
<comment type="caution">
    <text evidence="1">The sequence shown here is derived from an EMBL/GenBank/DDBJ whole genome shotgun (WGS) entry which is preliminary data.</text>
</comment>
<dbReference type="EMBL" id="FOKO01000003">
    <property type="protein sequence ID" value="SFC64219.1"/>
    <property type="molecule type" value="Genomic_DNA"/>
</dbReference>
<name>A0AA94KQM4_9ENTR</name>
<evidence type="ECO:0000313" key="1">
    <source>
        <dbReference type="EMBL" id="SFC64219.1"/>
    </source>
</evidence>
<organism evidence="1 2">
    <name type="scientific">Kosakonia oryzae</name>
    <dbReference type="NCBI Taxonomy" id="497725"/>
    <lineage>
        <taxon>Bacteria</taxon>
        <taxon>Pseudomonadati</taxon>
        <taxon>Pseudomonadota</taxon>
        <taxon>Gammaproteobacteria</taxon>
        <taxon>Enterobacterales</taxon>
        <taxon>Enterobacteriaceae</taxon>
        <taxon>Kosakonia</taxon>
    </lineage>
</organism>
<dbReference type="Proteomes" id="UP000182314">
    <property type="component" value="Unassembled WGS sequence"/>
</dbReference>
<accession>A0AA94KQM4</accession>
<protein>
    <submittedName>
        <fullName evidence="1">Uncharacterized protein</fullName>
    </submittedName>
</protein>
<sequence>MYHLIRQEGEVLLLKFLGKAFKNLSDVDVLIKITKGSEYIIPMKSIIQHNGKRERKVLSNEYIDDLSALIFLYGSLGLTDVLR</sequence>
<reference evidence="1 2" key="1">
    <citation type="submission" date="2016-10" db="EMBL/GenBank/DDBJ databases">
        <authorList>
            <person name="Varghese N."/>
            <person name="Submissions S."/>
        </authorList>
    </citation>
    <scope>NUCLEOTIDE SEQUENCE [LARGE SCALE GENOMIC DNA]</scope>
    <source>
        <strain evidence="1 2">CGMCC 1.7012</strain>
    </source>
</reference>
<dbReference type="KEGG" id="kor:AWR26_10885"/>